<dbReference type="EMBL" id="JACHFR010000001">
    <property type="protein sequence ID" value="MBB5218301.1"/>
    <property type="molecule type" value="Genomic_DNA"/>
</dbReference>
<dbReference type="KEGG" id="trc:DYE49_05845"/>
<keyword evidence="3" id="KW-1185">Reference proteome</keyword>
<reference evidence="1 3" key="2">
    <citation type="submission" date="2020-08" db="EMBL/GenBank/DDBJ databases">
        <title>Genomic Encyclopedia of Type Strains, Phase IV (KMG-IV): sequencing the most valuable type-strain genomes for metagenomic binning, comparative biology and taxonomic classification.</title>
        <authorList>
            <person name="Goeker M."/>
        </authorList>
    </citation>
    <scope>NUCLEOTIDE SEQUENCE [LARGE SCALE GENOMIC DNA]</scope>
    <source>
        <strain evidence="1 3">DSM 103679</strain>
    </source>
</reference>
<dbReference type="AlphaFoldDB" id="A0A840SFT5"/>
<organism evidence="1 3">
    <name type="scientific">Treponema rectale</name>
    <dbReference type="NCBI Taxonomy" id="744512"/>
    <lineage>
        <taxon>Bacteria</taxon>
        <taxon>Pseudomonadati</taxon>
        <taxon>Spirochaetota</taxon>
        <taxon>Spirochaetia</taxon>
        <taxon>Spirochaetales</taxon>
        <taxon>Treponemataceae</taxon>
        <taxon>Treponema</taxon>
    </lineage>
</organism>
<dbReference type="Proteomes" id="UP000593591">
    <property type="component" value="Chromosome"/>
</dbReference>
<reference evidence="2 4" key="1">
    <citation type="submission" date="2018-08" db="EMBL/GenBank/DDBJ databases">
        <title>The first complete genome of Treponema rectale (CHPAT), a commensal spirochete of the bovine rectum.</title>
        <authorList>
            <person name="Staton G.J."/>
            <person name="Clegg S.R."/>
            <person name="Carter S.D."/>
            <person name="Radford A.D."/>
            <person name="Darby A."/>
            <person name="Hall N."/>
            <person name="Birtles R.J."/>
            <person name="Evans N.J."/>
        </authorList>
    </citation>
    <scope>NUCLEOTIDE SEQUENCE [LARGE SCALE GENOMIC DNA]</scope>
    <source>
        <strain evidence="2 4">CHPA</strain>
    </source>
</reference>
<sequence>MKVSKAKPRYTSSKDTLMEYKEIAALLKLSKKDAVIDRRLLNDSFQDMCSYLETDLEASYTGKNFPSDLKEALIVIFTNKHALYKSAADFTSGYDMDDVIEEKFEKGILDPDDFFDRFSTIPADAETILDRHKKFCMAKYTLTAAG</sequence>
<dbReference type="Proteomes" id="UP000578697">
    <property type="component" value="Unassembled WGS sequence"/>
</dbReference>
<evidence type="ECO:0000313" key="3">
    <source>
        <dbReference type="Proteomes" id="UP000578697"/>
    </source>
</evidence>
<evidence type="ECO:0000313" key="4">
    <source>
        <dbReference type="Proteomes" id="UP000593591"/>
    </source>
</evidence>
<gene>
    <name evidence="2" type="ORF">DYE49_05845</name>
    <name evidence="1" type="ORF">HNP77_000645</name>
</gene>
<evidence type="ECO:0000313" key="2">
    <source>
        <dbReference type="EMBL" id="QOS39998.1"/>
    </source>
</evidence>
<protein>
    <submittedName>
        <fullName evidence="1">Uncharacterized protein</fullName>
    </submittedName>
</protein>
<proteinExistence type="predicted"/>
<accession>A0A840SFT5</accession>
<evidence type="ECO:0000313" key="1">
    <source>
        <dbReference type="EMBL" id="MBB5218301.1"/>
    </source>
</evidence>
<name>A0A840SFT5_9SPIR</name>
<dbReference type="RefSeq" id="WP_184651723.1">
    <property type="nucleotide sequence ID" value="NZ_JACHFR010000001.1"/>
</dbReference>
<dbReference type="EMBL" id="CP031517">
    <property type="protein sequence ID" value="QOS39998.1"/>
    <property type="molecule type" value="Genomic_DNA"/>
</dbReference>